<keyword evidence="1" id="KW-0732">Signal</keyword>
<evidence type="ECO:0000313" key="3">
    <source>
        <dbReference type="EMBL" id="WMW81574.1"/>
    </source>
</evidence>
<dbReference type="EMBL" id="CP133720">
    <property type="protein sequence ID" value="WMW81574.1"/>
    <property type="molecule type" value="Genomic_DNA"/>
</dbReference>
<organism evidence="3 4">
    <name type="scientific">Undibacterium cyanobacteriorum</name>
    <dbReference type="NCBI Taxonomy" id="3073561"/>
    <lineage>
        <taxon>Bacteria</taxon>
        <taxon>Pseudomonadati</taxon>
        <taxon>Pseudomonadota</taxon>
        <taxon>Betaproteobacteria</taxon>
        <taxon>Burkholderiales</taxon>
        <taxon>Oxalobacteraceae</taxon>
        <taxon>Undibacterium</taxon>
    </lineage>
</organism>
<evidence type="ECO:0000256" key="1">
    <source>
        <dbReference type="SAM" id="SignalP"/>
    </source>
</evidence>
<keyword evidence="4" id="KW-1185">Reference proteome</keyword>
<dbReference type="Proteomes" id="UP001181355">
    <property type="component" value="Chromosome"/>
</dbReference>
<accession>A0ABY9RL67</accession>
<dbReference type="RefSeq" id="WP_309483053.1">
    <property type="nucleotide sequence ID" value="NZ_CP133720.1"/>
</dbReference>
<dbReference type="PROSITE" id="PS51257">
    <property type="entry name" value="PROKAR_LIPOPROTEIN"/>
    <property type="match status" value="1"/>
</dbReference>
<dbReference type="InterPro" id="IPR025411">
    <property type="entry name" value="DUF4136"/>
</dbReference>
<evidence type="ECO:0000313" key="4">
    <source>
        <dbReference type="Proteomes" id="UP001181355"/>
    </source>
</evidence>
<gene>
    <name evidence="3" type="ORF">RF679_04640</name>
</gene>
<feature type="domain" description="DUF4136" evidence="2">
    <location>
        <begin position="43"/>
        <end position="218"/>
    </location>
</feature>
<dbReference type="Pfam" id="PF13590">
    <property type="entry name" value="DUF4136"/>
    <property type="match status" value="1"/>
</dbReference>
<name>A0ABY9RL67_9BURK</name>
<sequence>MKVALNKLGILFMGLLLSVLTGCASTYTSHVVTVNQLPRDLTQKSYQIVATQEQSTSPEFQHASDEVRARLKELGFTETQEQAALQVKLGLRSSYGDVEVWSAHGTVHFIPTAFGTLIPVGAFMNPRYIPMYSRLPMRRPFAYWYDPFYSPFYIGRFGSPFYQPYTVKQYYKHEVAIDISETNGNKPLYQVTARSERSSPEIEEQIPFLVESALREFPMKTGRTWVQLKIEK</sequence>
<evidence type="ECO:0000259" key="2">
    <source>
        <dbReference type="Pfam" id="PF13590"/>
    </source>
</evidence>
<proteinExistence type="predicted"/>
<protein>
    <submittedName>
        <fullName evidence="3">DUF4136 domain-containing protein</fullName>
    </submittedName>
</protein>
<feature type="signal peptide" evidence="1">
    <location>
        <begin position="1"/>
        <end position="24"/>
    </location>
</feature>
<reference evidence="3" key="1">
    <citation type="submission" date="2023-09" db="EMBL/GenBank/DDBJ databases">
        <title>Undibacterium sp. 20NA77.5 isolated from freshwater.</title>
        <authorList>
            <person name="Le V."/>
            <person name="Ko S.-R."/>
            <person name="Ahn C.-Y."/>
            <person name="Oh H.-M."/>
        </authorList>
    </citation>
    <scope>NUCLEOTIDE SEQUENCE</scope>
    <source>
        <strain evidence="3">20NA77.5</strain>
    </source>
</reference>
<feature type="chain" id="PRO_5045780595" evidence="1">
    <location>
        <begin position="25"/>
        <end position="232"/>
    </location>
</feature>